<dbReference type="InterPro" id="IPR011146">
    <property type="entry name" value="HIT-like"/>
</dbReference>
<dbReference type="PROSITE" id="PS51084">
    <property type="entry name" value="HIT_2"/>
    <property type="match status" value="1"/>
</dbReference>
<accession>A0A841RHP3</accession>
<evidence type="ECO:0000313" key="5">
    <source>
        <dbReference type="EMBL" id="MBB6482289.1"/>
    </source>
</evidence>
<dbReference type="GO" id="GO:0003824">
    <property type="term" value="F:catalytic activity"/>
    <property type="evidence" value="ECO:0007669"/>
    <property type="project" value="InterPro"/>
</dbReference>
<dbReference type="Proteomes" id="UP000587760">
    <property type="component" value="Unassembled WGS sequence"/>
</dbReference>
<dbReference type="PRINTS" id="PR00332">
    <property type="entry name" value="HISTRIAD"/>
</dbReference>
<feature type="active site" description="Tele-AMP-histidine intermediate" evidence="1">
    <location>
        <position position="93"/>
    </location>
</feature>
<dbReference type="AlphaFoldDB" id="A0A841RHP3"/>
<dbReference type="EMBL" id="JACHGJ010000010">
    <property type="protein sequence ID" value="MBB6482289.1"/>
    <property type="molecule type" value="Genomic_DNA"/>
</dbReference>
<dbReference type="InterPro" id="IPR036265">
    <property type="entry name" value="HIT-like_sf"/>
</dbReference>
<dbReference type="RefSeq" id="WP_184748521.1">
    <property type="nucleotide sequence ID" value="NZ_JACHGJ010000010.1"/>
</dbReference>
<evidence type="ECO:0000313" key="6">
    <source>
        <dbReference type="Proteomes" id="UP000587760"/>
    </source>
</evidence>
<feature type="domain" description="HIT" evidence="4">
    <location>
        <begin position="4"/>
        <end position="107"/>
    </location>
</feature>
<dbReference type="Pfam" id="PF01230">
    <property type="entry name" value="HIT"/>
    <property type="match status" value="1"/>
</dbReference>
<comment type="caution">
    <text evidence="5">The sequence shown here is derived from an EMBL/GenBank/DDBJ whole genome shotgun (WGS) entry which is preliminary data.</text>
</comment>
<feature type="short sequence motif" description="Histidine triad motif" evidence="2 3">
    <location>
        <begin position="91"/>
        <end position="95"/>
    </location>
</feature>
<reference evidence="5 6" key="1">
    <citation type="submission" date="2020-08" db="EMBL/GenBank/DDBJ databases">
        <title>Genomic Encyclopedia of Type Strains, Phase IV (KMG-IV): sequencing the most valuable type-strain genomes for metagenomic binning, comparative biology and taxonomic classification.</title>
        <authorList>
            <person name="Goeker M."/>
        </authorList>
    </citation>
    <scope>NUCLEOTIDE SEQUENCE [LARGE SCALE GENOMIC DNA]</scope>
    <source>
        <strain evidence="5 6">DSM 2461</strain>
    </source>
</reference>
<keyword evidence="6" id="KW-1185">Reference proteome</keyword>
<evidence type="ECO:0000256" key="3">
    <source>
        <dbReference type="PROSITE-ProRule" id="PRU00464"/>
    </source>
</evidence>
<dbReference type="PANTHER" id="PTHR46648">
    <property type="entry name" value="HIT FAMILY PROTEIN 1"/>
    <property type="match status" value="1"/>
</dbReference>
<dbReference type="Gene3D" id="3.30.428.10">
    <property type="entry name" value="HIT-like"/>
    <property type="match status" value="1"/>
</dbReference>
<name>A0A841RHP3_9SPIO</name>
<gene>
    <name evidence="5" type="ORF">HNR50_003978</name>
</gene>
<evidence type="ECO:0000256" key="2">
    <source>
        <dbReference type="PIRSR" id="PIRSR601310-3"/>
    </source>
</evidence>
<sequence>MECRFCDIANKKVISKIVYEDNKIIAFLDRFPVNPGHVLVIPKEHYSSIWQLENELYTSIFKIVKQISSSIQEEIEPEKIGLLVAGYDIDHCHIHIIPMYSRDDVATKRVHNNAWIEADIKEQEKLAIRLRKRISSLK</sequence>
<evidence type="ECO:0000259" key="4">
    <source>
        <dbReference type="PROSITE" id="PS51084"/>
    </source>
</evidence>
<proteinExistence type="predicted"/>
<dbReference type="InterPro" id="IPR001310">
    <property type="entry name" value="Histidine_triad_HIT"/>
</dbReference>
<organism evidence="5 6">
    <name type="scientific">Spirochaeta isovalerica</name>
    <dbReference type="NCBI Taxonomy" id="150"/>
    <lineage>
        <taxon>Bacteria</taxon>
        <taxon>Pseudomonadati</taxon>
        <taxon>Spirochaetota</taxon>
        <taxon>Spirochaetia</taxon>
        <taxon>Spirochaetales</taxon>
        <taxon>Spirochaetaceae</taxon>
        <taxon>Spirochaeta</taxon>
    </lineage>
</organism>
<dbReference type="GO" id="GO:0009117">
    <property type="term" value="P:nucleotide metabolic process"/>
    <property type="evidence" value="ECO:0007669"/>
    <property type="project" value="TreeGrafter"/>
</dbReference>
<protein>
    <submittedName>
        <fullName evidence="5">Histidine triad (HIT) family protein</fullName>
    </submittedName>
</protein>
<dbReference type="PANTHER" id="PTHR46648:SF1">
    <property type="entry name" value="ADENOSINE 5'-MONOPHOSPHORAMIDASE HNT1"/>
    <property type="match status" value="1"/>
</dbReference>
<evidence type="ECO:0000256" key="1">
    <source>
        <dbReference type="PIRSR" id="PIRSR601310-1"/>
    </source>
</evidence>
<dbReference type="SUPFAM" id="SSF54197">
    <property type="entry name" value="HIT-like"/>
    <property type="match status" value="1"/>
</dbReference>